<sequence length="93" mass="9876">ITSPGYPYSAETPCDFVLQAETGKKVQLEIVLLEANSCCDTLTVYEGSTADGSLLATLTGEIHKNSTLRTSNSNVMTVRWQPKGGVNVKGVAV</sequence>
<keyword evidence="1" id="KW-1015">Disulfide bond</keyword>
<evidence type="ECO:0000259" key="3">
    <source>
        <dbReference type="PROSITE" id="PS01180"/>
    </source>
</evidence>
<dbReference type="InterPro" id="IPR050976">
    <property type="entry name" value="Snaclec"/>
</dbReference>
<dbReference type="PANTHER" id="PTHR22991:SF40">
    <property type="entry name" value="PROTEIN CBG13490"/>
    <property type="match status" value="1"/>
</dbReference>
<evidence type="ECO:0000313" key="5">
    <source>
        <dbReference type="Proteomes" id="UP001432027"/>
    </source>
</evidence>
<protein>
    <recommendedName>
        <fullName evidence="3">CUB domain-containing protein</fullName>
    </recommendedName>
</protein>
<dbReference type="PANTHER" id="PTHR22991">
    <property type="entry name" value="PROTEIN CBG13490"/>
    <property type="match status" value="1"/>
</dbReference>
<dbReference type="Proteomes" id="UP001432027">
    <property type="component" value="Unassembled WGS sequence"/>
</dbReference>
<dbReference type="Gene3D" id="2.60.120.290">
    <property type="entry name" value="Spermadhesin, CUB domain"/>
    <property type="match status" value="1"/>
</dbReference>
<accession>A0AAV5TW94</accession>
<feature type="non-terminal residue" evidence="4">
    <location>
        <position position="93"/>
    </location>
</feature>
<evidence type="ECO:0000313" key="4">
    <source>
        <dbReference type="EMBL" id="GMS98498.1"/>
    </source>
</evidence>
<feature type="non-terminal residue" evidence="4">
    <location>
        <position position="1"/>
    </location>
</feature>
<comment type="caution">
    <text evidence="4">The sequence shown here is derived from an EMBL/GenBank/DDBJ whole genome shotgun (WGS) entry which is preliminary data.</text>
</comment>
<comment type="caution">
    <text evidence="2">Lacks conserved residue(s) required for the propagation of feature annotation.</text>
</comment>
<dbReference type="Pfam" id="PF00431">
    <property type="entry name" value="CUB"/>
    <property type="match status" value="1"/>
</dbReference>
<dbReference type="AlphaFoldDB" id="A0AAV5TW94"/>
<dbReference type="InterPro" id="IPR035914">
    <property type="entry name" value="Sperma_CUB_dom_sf"/>
</dbReference>
<dbReference type="SMART" id="SM00042">
    <property type="entry name" value="CUB"/>
    <property type="match status" value="1"/>
</dbReference>
<dbReference type="PROSITE" id="PS01180">
    <property type="entry name" value="CUB"/>
    <property type="match status" value="1"/>
</dbReference>
<name>A0AAV5TW94_9BILA</name>
<gene>
    <name evidence="4" type="ORF">PENTCL1PPCAC_20673</name>
</gene>
<dbReference type="SUPFAM" id="SSF49854">
    <property type="entry name" value="Spermadhesin, CUB domain"/>
    <property type="match status" value="1"/>
</dbReference>
<feature type="domain" description="CUB" evidence="3">
    <location>
        <begin position="1"/>
        <end position="93"/>
    </location>
</feature>
<reference evidence="4" key="1">
    <citation type="submission" date="2023-10" db="EMBL/GenBank/DDBJ databases">
        <title>Genome assembly of Pristionchus species.</title>
        <authorList>
            <person name="Yoshida K."/>
            <person name="Sommer R.J."/>
        </authorList>
    </citation>
    <scope>NUCLEOTIDE SEQUENCE</scope>
    <source>
        <strain evidence="4">RS0144</strain>
    </source>
</reference>
<dbReference type="InterPro" id="IPR000859">
    <property type="entry name" value="CUB_dom"/>
</dbReference>
<keyword evidence="5" id="KW-1185">Reference proteome</keyword>
<organism evidence="4 5">
    <name type="scientific">Pristionchus entomophagus</name>
    <dbReference type="NCBI Taxonomy" id="358040"/>
    <lineage>
        <taxon>Eukaryota</taxon>
        <taxon>Metazoa</taxon>
        <taxon>Ecdysozoa</taxon>
        <taxon>Nematoda</taxon>
        <taxon>Chromadorea</taxon>
        <taxon>Rhabditida</taxon>
        <taxon>Rhabditina</taxon>
        <taxon>Diplogasteromorpha</taxon>
        <taxon>Diplogasteroidea</taxon>
        <taxon>Neodiplogasteridae</taxon>
        <taxon>Pristionchus</taxon>
    </lineage>
</organism>
<dbReference type="EMBL" id="BTSX01000005">
    <property type="protein sequence ID" value="GMS98498.1"/>
    <property type="molecule type" value="Genomic_DNA"/>
</dbReference>
<dbReference type="CDD" id="cd00041">
    <property type="entry name" value="CUB"/>
    <property type="match status" value="1"/>
</dbReference>
<evidence type="ECO:0000256" key="1">
    <source>
        <dbReference type="ARBA" id="ARBA00023157"/>
    </source>
</evidence>
<proteinExistence type="predicted"/>
<evidence type="ECO:0000256" key="2">
    <source>
        <dbReference type="PROSITE-ProRule" id="PRU00059"/>
    </source>
</evidence>